<dbReference type="EMBL" id="KN832991">
    <property type="protein sequence ID" value="KIM83447.1"/>
    <property type="molecule type" value="Genomic_DNA"/>
</dbReference>
<gene>
    <name evidence="1" type="ORF">PILCRDRAFT_819689</name>
</gene>
<protein>
    <submittedName>
        <fullName evidence="1">Uncharacterized protein</fullName>
    </submittedName>
</protein>
<keyword evidence="2" id="KW-1185">Reference proteome</keyword>
<dbReference type="Proteomes" id="UP000054166">
    <property type="component" value="Unassembled WGS sequence"/>
</dbReference>
<name>A0A0C3C1G1_PILCF</name>
<accession>A0A0C3C1G1</accession>
<reference evidence="2" key="2">
    <citation type="submission" date="2015-01" db="EMBL/GenBank/DDBJ databases">
        <title>Evolutionary Origins and Diversification of the Mycorrhizal Mutualists.</title>
        <authorList>
            <consortium name="DOE Joint Genome Institute"/>
            <consortium name="Mycorrhizal Genomics Consortium"/>
            <person name="Kohler A."/>
            <person name="Kuo A."/>
            <person name="Nagy L.G."/>
            <person name="Floudas D."/>
            <person name="Copeland A."/>
            <person name="Barry K.W."/>
            <person name="Cichocki N."/>
            <person name="Veneault-Fourrey C."/>
            <person name="LaButti K."/>
            <person name="Lindquist E.A."/>
            <person name="Lipzen A."/>
            <person name="Lundell T."/>
            <person name="Morin E."/>
            <person name="Murat C."/>
            <person name="Riley R."/>
            <person name="Ohm R."/>
            <person name="Sun H."/>
            <person name="Tunlid A."/>
            <person name="Henrissat B."/>
            <person name="Grigoriev I.V."/>
            <person name="Hibbett D.S."/>
            <person name="Martin F."/>
        </authorList>
    </citation>
    <scope>NUCLEOTIDE SEQUENCE [LARGE SCALE GENOMIC DNA]</scope>
    <source>
        <strain evidence="2">F 1598</strain>
    </source>
</reference>
<sequence>MDATLFNIKNRRYKRGPSRNSLDSRTLLSSSAKSIQTLRDGRSDSCRRSRYLNLADRTWSKMRRSELKTWQRLATLIRAYDAIAS</sequence>
<organism evidence="1 2">
    <name type="scientific">Piloderma croceum (strain F 1598)</name>
    <dbReference type="NCBI Taxonomy" id="765440"/>
    <lineage>
        <taxon>Eukaryota</taxon>
        <taxon>Fungi</taxon>
        <taxon>Dikarya</taxon>
        <taxon>Basidiomycota</taxon>
        <taxon>Agaricomycotina</taxon>
        <taxon>Agaricomycetes</taxon>
        <taxon>Agaricomycetidae</taxon>
        <taxon>Atheliales</taxon>
        <taxon>Atheliaceae</taxon>
        <taxon>Piloderma</taxon>
    </lineage>
</organism>
<reference evidence="1 2" key="1">
    <citation type="submission" date="2014-04" db="EMBL/GenBank/DDBJ databases">
        <authorList>
            <consortium name="DOE Joint Genome Institute"/>
            <person name="Kuo A."/>
            <person name="Tarkka M."/>
            <person name="Buscot F."/>
            <person name="Kohler A."/>
            <person name="Nagy L.G."/>
            <person name="Floudas D."/>
            <person name="Copeland A."/>
            <person name="Barry K.W."/>
            <person name="Cichocki N."/>
            <person name="Veneault-Fourrey C."/>
            <person name="LaButti K."/>
            <person name="Lindquist E.A."/>
            <person name="Lipzen A."/>
            <person name="Lundell T."/>
            <person name="Morin E."/>
            <person name="Murat C."/>
            <person name="Sun H."/>
            <person name="Tunlid A."/>
            <person name="Henrissat B."/>
            <person name="Grigoriev I.V."/>
            <person name="Hibbett D.S."/>
            <person name="Martin F."/>
            <person name="Nordberg H.P."/>
            <person name="Cantor M.N."/>
            <person name="Hua S.X."/>
        </authorList>
    </citation>
    <scope>NUCLEOTIDE SEQUENCE [LARGE SCALE GENOMIC DNA]</scope>
    <source>
        <strain evidence="1 2">F 1598</strain>
    </source>
</reference>
<dbReference type="InParanoid" id="A0A0C3C1G1"/>
<proteinExistence type="predicted"/>
<evidence type="ECO:0000313" key="1">
    <source>
        <dbReference type="EMBL" id="KIM83447.1"/>
    </source>
</evidence>
<dbReference type="AlphaFoldDB" id="A0A0C3C1G1"/>
<dbReference type="HOGENOM" id="CLU_2513438_0_0_1"/>
<evidence type="ECO:0000313" key="2">
    <source>
        <dbReference type="Proteomes" id="UP000054166"/>
    </source>
</evidence>